<dbReference type="CDD" id="cd09272">
    <property type="entry name" value="RNase_HI_RT_Ty1"/>
    <property type="match status" value="1"/>
</dbReference>
<comment type="function">
    <text evidence="5">Functions as an E3 ubiquitin ligase.</text>
</comment>
<accession>A0A2G2XMZ5</accession>
<dbReference type="SUPFAM" id="SSF48371">
    <property type="entry name" value="ARM repeat"/>
    <property type="match status" value="1"/>
</dbReference>
<dbReference type="EMBL" id="MLFT02000001">
    <property type="protein sequence ID" value="PHT58850.1"/>
    <property type="molecule type" value="Genomic_DNA"/>
</dbReference>
<sequence>MEDVEVPDFFLCPISMQLMRDPVTTSTGITYDRENIEKWLVKCKNTTCPVTKQELLTTDLTPNHTLRRLIQSWCIMNSSDGVESIPTPKPQVTKSHVLKLIKEAMVSQEMQLSCLRKLRYIVHANERNKRCLESCGIVDFLASIIMKKEVFFIEDSEFMISGKDTLSLIVSSDDIVSPKDSGLDELSCDNNQTPCVHKYFTKTSDEALHILFHLNPSDEDLKKLVTKGGDELFLDSLLHFLKCGNYQSRAYAIMILKSAFNVADPGQLIGVRQEYFKEILSFLNTNKLMSQPAIKAALKLLVELCPWGRNRIKATEVGGVSTLIELLLDTTERRHCELILIVLHQLCSCAEGRAELLSHGAGLAIISKKILRVSQVASDRAVRILSSISKFSATPRVLQEMLQVGVVSKLCLHDLAHRFAMKDLGLLRYFLGIEVAQSKKGYLLSQTKYISDLFTRARLSDNRTVDTPLETNARYSPSDGVPLSDPSLYRTIVGSLVYLTVTRPDIAHAVHVVSQFVTAPTSVHWGAVLRILRYLRGTQFQNLLFPSTSSLELRAYSDADWDGDRNDRKSTTGFCVFLGDSLISWKSKKQDVVSRSSTEAEYRAMAVTTCEIIWLRWLLADMGVHISMPTPLHCDNKSAVQIAKNSVFHERTKHIEIDCHFTRHHLQLGTISLPFVPSSLQIADLFTKAQSASRFRFLCDKLSMLIAVAL</sequence>
<evidence type="ECO:0000313" key="7">
    <source>
        <dbReference type="EMBL" id="PHT58850.1"/>
    </source>
</evidence>
<dbReference type="InterPro" id="IPR016024">
    <property type="entry name" value="ARM-type_fold"/>
</dbReference>
<dbReference type="PANTHER" id="PTHR22849">
    <property type="entry name" value="WDSAM1 PROTEIN"/>
    <property type="match status" value="1"/>
</dbReference>
<dbReference type="PANTHER" id="PTHR22849:SF133">
    <property type="entry name" value="U-BOX DOMAIN-CONTAINING PROTEIN"/>
    <property type="match status" value="1"/>
</dbReference>
<dbReference type="Pfam" id="PF04564">
    <property type="entry name" value="U-box"/>
    <property type="match status" value="1"/>
</dbReference>
<evidence type="ECO:0000256" key="1">
    <source>
        <dbReference type="ARBA" id="ARBA00000900"/>
    </source>
</evidence>
<protein>
    <recommendedName>
        <fullName evidence="5 6">U-box domain-containing protein</fullName>
        <ecNumber evidence="5">2.3.2.27</ecNumber>
    </recommendedName>
    <alternativeName>
        <fullName evidence="5">RING-type E3 ubiquitin transferase PUB</fullName>
    </alternativeName>
</protein>
<reference evidence="7 8" key="1">
    <citation type="journal article" date="2017" name="Genome Biol.">
        <title>New reference genome sequences of hot pepper reveal the massive evolution of plant disease-resistance genes by retroduplication.</title>
        <authorList>
            <person name="Kim S."/>
            <person name="Park J."/>
            <person name="Yeom S.I."/>
            <person name="Kim Y.M."/>
            <person name="Seo E."/>
            <person name="Kim K.T."/>
            <person name="Kim M.S."/>
            <person name="Lee J.M."/>
            <person name="Cheong K."/>
            <person name="Shin H.S."/>
            <person name="Kim S.B."/>
            <person name="Han K."/>
            <person name="Lee J."/>
            <person name="Park M."/>
            <person name="Lee H.A."/>
            <person name="Lee H.Y."/>
            <person name="Lee Y."/>
            <person name="Oh S."/>
            <person name="Lee J.H."/>
            <person name="Choi E."/>
            <person name="Choi E."/>
            <person name="Lee S.E."/>
            <person name="Jeon J."/>
            <person name="Kim H."/>
            <person name="Choi G."/>
            <person name="Song H."/>
            <person name="Lee J."/>
            <person name="Lee S.C."/>
            <person name="Kwon J.K."/>
            <person name="Lee H.Y."/>
            <person name="Koo N."/>
            <person name="Hong Y."/>
            <person name="Kim R.W."/>
            <person name="Kang W.H."/>
            <person name="Huh J.H."/>
            <person name="Kang B.C."/>
            <person name="Yang T.J."/>
            <person name="Lee Y.H."/>
            <person name="Bennetzen J.L."/>
            <person name="Choi D."/>
        </authorList>
    </citation>
    <scope>NUCLEOTIDE SEQUENCE [LARGE SCALE GENOMIC DNA]</scope>
    <source>
        <strain evidence="8">cv. PBC81</strain>
    </source>
</reference>
<dbReference type="InterPro" id="IPR043502">
    <property type="entry name" value="DNA/RNA_pol_sf"/>
</dbReference>
<evidence type="ECO:0000313" key="8">
    <source>
        <dbReference type="Proteomes" id="UP000224567"/>
    </source>
</evidence>
<evidence type="ECO:0000256" key="4">
    <source>
        <dbReference type="ARBA" id="ARBA00022786"/>
    </source>
</evidence>
<dbReference type="InterPro" id="IPR003613">
    <property type="entry name" value="Ubox_domain"/>
</dbReference>
<name>A0A2G2XMZ5_CAPBA</name>
<dbReference type="SUPFAM" id="SSF56672">
    <property type="entry name" value="DNA/RNA polymerases"/>
    <property type="match status" value="1"/>
</dbReference>
<proteinExistence type="predicted"/>
<evidence type="ECO:0000256" key="5">
    <source>
        <dbReference type="RuleBase" id="RU369093"/>
    </source>
</evidence>
<feature type="domain" description="U-box" evidence="6">
    <location>
        <begin position="5"/>
        <end position="80"/>
    </location>
</feature>
<dbReference type="STRING" id="33114.A0A2G2XMZ5"/>
<dbReference type="Pfam" id="PF25598">
    <property type="entry name" value="ARM_PUB"/>
    <property type="match status" value="1"/>
</dbReference>
<dbReference type="Pfam" id="PF07727">
    <property type="entry name" value="RVT_2"/>
    <property type="match status" value="1"/>
</dbReference>
<dbReference type="InterPro" id="IPR045185">
    <property type="entry name" value="PUB22/23/24-like"/>
</dbReference>
<organism evidence="7 8">
    <name type="scientific">Capsicum baccatum</name>
    <name type="common">Peruvian pepper</name>
    <dbReference type="NCBI Taxonomy" id="33114"/>
    <lineage>
        <taxon>Eukaryota</taxon>
        <taxon>Viridiplantae</taxon>
        <taxon>Streptophyta</taxon>
        <taxon>Embryophyta</taxon>
        <taxon>Tracheophyta</taxon>
        <taxon>Spermatophyta</taxon>
        <taxon>Magnoliopsida</taxon>
        <taxon>eudicotyledons</taxon>
        <taxon>Gunneridae</taxon>
        <taxon>Pentapetalae</taxon>
        <taxon>asterids</taxon>
        <taxon>lamiids</taxon>
        <taxon>Solanales</taxon>
        <taxon>Solanaceae</taxon>
        <taxon>Solanoideae</taxon>
        <taxon>Capsiceae</taxon>
        <taxon>Capsicum</taxon>
    </lineage>
</organism>
<dbReference type="GO" id="GO:0006952">
    <property type="term" value="P:defense response"/>
    <property type="evidence" value="ECO:0007669"/>
    <property type="project" value="UniProtKB-ARBA"/>
</dbReference>
<dbReference type="InterPro" id="IPR058678">
    <property type="entry name" value="ARM_PUB"/>
</dbReference>
<dbReference type="Gene3D" id="1.25.10.10">
    <property type="entry name" value="Leucine-rich Repeat Variant"/>
    <property type="match status" value="1"/>
</dbReference>
<evidence type="ECO:0000256" key="3">
    <source>
        <dbReference type="ARBA" id="ARBA00022679"/>
    </source>
</evidence>
<keyword evidence="8" id="KW-1185">Reference proteome</keyword>
<keyword evidence="4 5" id="KW-0833">Ubl conjugation pathway</keyword>
<dbReference type="InterPro" id="IPR011989">
    <property type="entry name" value="ARM-like"/>
</dbReference>
<dbReference type="Gene3D" id="3.30.40.10">
    <property type="entry name" value="Zinc/RING finger domain, C3HC4 (zinc finger)"/>
    <property type="match status" value="1"/>
</dbReference>
<dbReference type="EC" id="2.3.2.27" evidence="5"/>
<evidence type="ECO:0000259" key="6">
    <source>
        <dbReference type="PROSITE" id="PS51698"/>
    </source>
</evidence>
<dbReference type="InterPro" id="IPR045210">
    <property type="entry name" value="RING-Ubox_PUB"/>
</dbReference>
<dbReference type="FunFam" id="3.30.40.10:FF:000437">
    <property type="entry name" value="RING-type E3 ubiquitin transferase"/>
    <property type="match status" value="1"/>
</dbReference>
<dbReference type="AlphaFoldDB" id="A0A2G2XMZ5"/>
<keyword evidence="3 5" id="KW-0808">Transferase</keyword>
<dbReference type="PROSITE" id="PS51698">
    <property type="entry name" value="U_BOX"/>
    <property type="match status" value="1"/>
</dbReference>
<dbReference type="GO" id="GO:0061630">
    <property type="term" value="F:ubiquitin protein ligase activity"/>
    <property type="evidence" value="ECO:0007669"/>
    <property type="project" value="UniProtKB-UniRule"/>
</dbReference>
<dbReference type="OrthoDB" id="10064100at2759"/>
<dbReference type="Proteomes" id="UP000224567">
    <property type="component" value="Unassembled WGS sequence"/>
</dbReference>
<dbReference type="InterPro" id="IPR013083">
    <property type="entry name" value="Znf_RING/FYVE/PHD"/>
</dbReference>
<comment type="caution">
    <text evidence="7">The sequence shown here is derived from an EMBL/GenBank/DDBJ whole genome shotgun (WGS) entry which is preliminary data.</text>
</comment>
<comment type="pathway">
    <text evidence="2 5">Protein modification; protein ubiquitination.</text>
</comment>
<reference evidence="8" key="2">
    <citation type="journal article" date="2017" name="J. Anim. Genet.">
        <title>Multiple reference genome sequences of hot pepper reveal the massive evolution of plant disease resistance genes by retroduplication.</title>
        <authorList>
            <person name="Kim S."/>
            <person name="Park J."/>
            <person name="Yeom S.-I."/>
            <person name="Kim Y.-M."/>
            <person name="Seo E."/>
            <person name="Kim K.-T."/>
            <person name="Kim M.-S."/>
            <person name="Lee J.M."/>
            <person name="Cheong K."/>
            <person name="Shin H.-S."/>
            <person name="Kim S.-B."/>
            <person name="Han K."/>
            <person name="Lee J."/>
            <person name="Park M."/>
            <person name="Lee H.-A."/>
            <person name="Lee H.-Y."/>
            <person name="Lee Y."/>
            <person name="Oh S."/>
            <person name="Lee J.H."/>
            <person name="Choi E."/>
            <person name="Choi E."/>
            <person name="Lee S.E."/>
            <person name="Jeon J."/>
            <person name="Kim H."/>
            <person name="Choi G."/>
            <person name="Song H."/>
            <person name="Lee J."/>
            <person name="Lee S.-C."/>
            <person name="Kwon J.-K."/>
            <person name="Lee H.-Y."/>
            <person name="Koo N."/>
            <person name="Hong Y."/>
            <person name="Kim R.W."/>
            <person name="Kang W.-H."/>
            <person name="Huh J.H."/>
            <person name="Kang B.-C."/>
            <person name="Yang T.-J."/>
            <person name="Lee Y.-H."/>
            <person name="Bennetzen J.L."/>
            <person name="Choi D."/>
        </authorList>
    </citation>
    <scope>NUCLEOTIDE SEQUENCE [LARGE SCALE GENOMIC DNA]</scope>
    <source>
        <strain evidence="8">cv. PBC81</strain>
    </source>
</reference>
<gene>
    <name evidence="7" type="ORF">CQW23_01213</name>
</gene>
<dbReference type="SMART" id="SM00504">
    <property type="entry name" value="Ubox"/>
    <property type="match status" value="1"/>
</dbReference>
<dbReference type="SUPFAM" id="SSF57850">
    <property type="entry name" value="RING/U-box"/>
    <property type="match status" value="1"/>
</dbReference>
<dbReference type="UniPathway" id="UPA00143"/>
<comment type="catalytic activity">
    <reaction evidence="1 5">
        <text>S-ubiquitinyl-[E2 ubiquitin-conjugating enzyme]-L-cysteine + [acceptor protein]-L-lysine = [E2 ubiquitin-conjugating enzyme]-L-cysteine + N(6)-ubiquitinyl-[acceptor protein]-L-lysine.</text>
        <dbReference type="EC" id="2.3.2.27"/>
    </reaction>
</comment>
<evidence type="ECO:0000256" key="2">
    <source>
        <dbReference type="ARBA" id="ARBA00004906"/>
    </source>
</evidence>
<dbReference type="GO" id="GO:0016567">
    <property type="term" value="P:protein ubiquitination"/>
    <property type="evidence" value="ECO:0007669"/>
    <property type="project" value="UniProtKB-UniRule"/>
</dbReference>
<dbReference type="CDD" id="cd16664">
    <property type="entry name" value="RING-Ubox_PUB"/>
    <property type="match status" value="1"/>
</dbReference>
<dbReference type="InterPro" id="IPR013103">
    <property type="entry name" value="RVT_2"/>
</dbReference>